<dbReference type="InterPro" id="IPR027417">
    <property type="entry name" value="P-loop_NTPase"/>
</dbReference>
<dbReference type="SMART" id="SM00382">
    <property type="entry name" value="AAA"/>
    <property type="match status" value="1"/>
</dbReference>
<name>E4RIU6_HALHG</name>
<dbReference type="SUPFAM" id="SSF52540">
    <property type="entry name" value="P-loop containing nucleoside triphosphate hydrolases"/>
    <property type="match status" value="1"/>
</dbReference>
<dbReference type="PROSITE" id="PS00211">
    <property type="entry name" value="ABC_TRANSPORTER_1"/>
    <property type="match status" value="1"/>
</dbReference>
<dbReference type="NCBIfam" id="TIGR01727">
    <property type="entry name" value="oligo_HPY"/>
    <property type="match status" value="1"/>
</dbReference>
<keyword evidence="7" id="KW-0472">Membrane</keyword>
<dbReference type="Pfam" id="PF00005">
    <property type="entry name" value="ABC_tran"/>
    <property type="match status" value="1"/>
</dbReference>
<dbReference type="HOGENOM" id="CLU_000604_1_23_9"/>
<keyword evidence="5" id="KW-0547">Nucleotide-binding</keyword>
<dbReference type="Pfam" id="PF08352">
    <property type="entry name" value="oligo_HPY"/>
    <property type="match status" value="1"/>
</dbReference>
<evidence type="ECO:0000313" key="10">
    <source>
        <dbReference type="Proteomes" id="UP000007434"/>
    </source>
</evidence>
<keyword evidence="3" id="KW-0813">Transport</keyword>
<dbReference type="FunFam" id="3.40.50.300:FF:000016">
    <property type="entry name" value="Oligopeptide ABC transporter ATP-binding component"/>
    <property type="match status" value="1"/>
</dbReference>
<dbReference type="GO" id="GO:0015833">
    <property type="term" value="P:peptide transport"/>
    <property type="evidence" value="ECO:0007669"/>
    <property type="project" value="InterPro"/>
</dbReference>
<evidence type="ECO:0000256" key="5">
    <source>
        <dbReference type="ARBA" id="ARBA00022741"/>
    </source>
</evidence>
<dbReference type="GO" id="GO:0005524">
    <property type="term" value="F:ATP binding"/>
    <property type="evidence" value="ECO:0007669"/>
    <property type="project" value="UniProtKB-KW"/>
</dbReference>
<evidence type="ECO:0000256" key="1">
    <source>
        <dbReference type="ARBA" id="ARBA00004202"/>
    </source>
</evidence>
<comment type="subcellular location">
    <subcellularLocation>
        <location evidence="1">Cell membrane</location>
        <topology evidence="1">Peripheral membrane protein</topology>
    </subcellularLocation>
</comment>
<dbReference type="GO" id="GO:0016887">
    <property type="term" value="F:ATP hydrolysis activity"/>
    <property type="evidence" value="ECO:0007669"/>
    <property type="project" value="InterPro"/>
</dbReference>
<dbReference type="InterPro" id="IPR013563">
    <property type="entry name" value="Oligopep_ABC_C"/>
</dbReference>
<dbReference type="InterPro" id="IPR017871">
    <property type="entry name" value="ABC_transporter-like_CS"/>
</dbReference>
<keyword evidence="10" id="KW-1185">Reference proteome</keyword>
<reference evidence="9 10" key="1">
    <citation type="submission" date="2010-11" db="EMBL/GenBank/DDBJ databases">
        <title>Complete sequence of Halanaerobium sp. sapolanicus.</title>
        <authorList>
            <consortium name="US DOE Joint Genome Institute"/>
            <person name="Lucas S."/>
            <person name="Copeland A."/>
            <person name="Lapidus A."/>
            <person name="Cheng J.-F."/>
            <person name="Bruce D."/>
            <person name="Goodwin L."/>
            <person name="Pitluck S."/>
            <person name="Davenport K."/>
            <person name="Detter J.C."/>
            <person name="Han C."/>
            <person name="Tapia R."/>
            <person name="Land M."/>
            <person name="Hauser L."/>
            <person name="Jeffries C."/>
            <person name="Kyrpides N."/>
            <person name="Ivanova N."/>
            <person name="Mikhailova N."/>
            <person name="Begemann M.B."/>
            <person name="Mormile M.R."/>
            <person name="Wall J.D."/>
            <person name="Elias D.A."/>
            <person name="Woyke T."/>
        </authorList>
    </citation>
    <scope>NUCLEOTIDE SEQUENCE [LARGE SCALE GENOMIC DNA]</scope>
    <source>
        <strain evidence="10">sapolanicus</strain>
    </source>
</reference>
<protein>
    <submittedName>
        <fullName evidence="9">Oligopeptide/dipeptide ABC transporter, ATPase subunit</fullName>
    </submittedName>
</protein>
<organism evidence="9 10">
    <name type="scientific">Halanaerobium hydrogeniformans</name>
    <name type="common">Halanaerobium sp. (strain sapolanicus)</name>
    <dbReference type="NCBI Taxonomy" id="656519"/>
    <lineage>
        <taxon>Bacteria</taxon>
        <taxon>Bacillati</taxon>
        <taxon>Bacillota</taxon>
        <taxon>Clostridia</taxon>
        <taxon>Halanaerobiales</taxon>
        <taxon>Halanaerobiaceae</taxon>
        <taxon>Halanaerobium</taxon>
    </lineage>
</organism>
<evidence type="ECO:0000313" key="9">
    <source>
        <dbReference type="EMBL" id="ADQ15166.1"/>
    </source>
</evidence>
<keyword evidence="4" id="KW-1003">Cell membrane</keyword>
<comment type="similarity">
    <text evidence="2">Belongs to the ABC transporter superfamily.</text>
</comment>
<evidence type="ECO:0000256" key="4">
    <source>
        <dbReference type="ARBA" id="ARBA00022475"/>
    </source>
</evidence>
<dbReference type="STRING" id="656519.Halsa_1747"/>
<keyword evidence="6" id="KW-0067">ATP-binding</keyword>
<gene>
    <name evidence="9" type="ordered locus">Halsa_1747</name>
</gene>
<reference evidence="9 10" key="2">
    <citation type="journal article" date="2011" name="J. Bacteriol.">
        <title>Complete Genome Sequence of the Haloalkaliphilic, Hydrogen Producing Halanaerobium hydrogenoformans.</title>
        <authorList>
            <person name="Brown S.D."/>
            <person name="Begemann M.B."/>
            <person name="Mormile M.R."/>
            <person name="Wall J.D."/>
            <person name="Han C.S."/>
            <person name="Goodwin L.A."/>
            <person name="Pitluck S."/>
            <person name="Land M.L."/>
            <person name="Hauser L.J."/>
            <person name="Elias D.A."/>
        </authorList>
    </citation>
    <scope>NUCLEOTIDE SEQUENCE [LARGE SCALE GENOMIC DNA]</scope>
    <source>
        <strain evidence="10">sapolanicus</strain>
    </source>
</reference>
<dbReference type="PANTHER" id="PTHR43297:SF2">
    <property type="entry name" value="DIPEPTIDE TRANSPORT ATP-BINDING PROTEIN DPPD"/>
    <property type="match status" value="1"/>
</dbReference>
<dbReference type="InterPro" id="IPR003593">
    <property type="entry name" value="AAA+_ATPase"/>
</dbReference>
<evidence type="ECO:0000259" key="8">
    <source>
        <dbReference type="PROSITE" id="PS50893"/>
    </source>
</evidence>
<dbReference type="eggNOG" id="COG0444">
    <property type="taxonomic scope" value="Bacteria"/>
</dbReference>
<dbReference type="PANTHER" id="PTHR43297">
    <property type="entry name" value="OLIGOPEPTIDE TRANSPORT ATP-BINDING PROTEIN APPD"/>
    <property type="match status" value="1"/>
</dbReference>
<dbReference type="GO" id="GO:0005886">
    <property type="term" value="C:plasma membrane"/>
    <property type="evidence" value="ECO:0007669"/>
    <property type="project" value="UniProtKB-SubCell"/>
</dbReference>
<evidence type="ECO:0000256" key="2">
    <source>
        <dbReference type="ARBA" id="ARBA00005417"/>
    </source>
</evidence>
<dbReference type="KEGG" id="has:Halsa_1747"/>
<dbReference type="OrthoDB" id="9806285at2"/>
<dbReference type="CDD" id="cd03257">
    <property type="entry name" value="ABC_NikE_OppD_transporters"/>
    <property type="match status" value="1"/>
</dbReference>
<dbReference type="EMBL" id="CP002304">
    <property type="protein sequence ID" value="ADQ15166.1"/>
    <property type="molecule type" value="Genomic_DNA"/>
</dbReference>
<dbReference type="AlphaFoldDB" id="E4RIU6"/>
<dbReference type="RefSeq" id="WP_013406243.1">
    <property type="nucleotide sequence ID" value="NC_014654.1"/>
</dbReference>
<proteinExistence type="inferred from homology"/>
<feature type="domain" description="ABC transporter" evidence="8">
    <location>
        <begin position="7"/>
        <end position="258"/>
    </location>
</feature>
<dbReference type="InterPro" id="IPR050388">
    <property type="entry name" value="ABC_Ni/Peptide_Import"/>
</dbReference>
<accession>E4RIU6</accession>
<sequence>MSKEKLVEVKNLKTYFYTEEGIIKAVDGVDYEIYPGETLGIVGESGCGKSVTSLSIMGLVESPPGKIEAGEIIFEGKDLTKLSNKEMRKIRGNDISMIFQEPMTSLNPVYTIGDQIAEAIMLHKKVKRKEAIRQSIEMLKKVGIPLPEQRVKEYPHQLSGGMRQRVMIAMALSCDPQLLIADEPTTALDVTIQAQILELMNSLKEKYGMAIMMITHDLGVIAEVSDRVAVMYAGKVVEYTDVNTLFEDPKHPYTWGLMNSIPKLDKDVDRLEAIPGSVPSPLNFPDGCKFNTRCPLAEGKCYEVEPALEEVVKGHKVRCWRYKELEEIKQRGEKIYSNGGVVGDA</sequence>
<dbReference type="PROSITE" id="PS50893">
    <property type="entry name" value="ABC_TRANSPORTER_2"/>
    <property type="match status" value="1"/>
</dbReference>
<evidence type="ECO:0000256" key="3">
    <source>
        <dbReference type="ARBA" id="ARBA00022448"/>
    </source>
</evidence>
<evidence type="ECO:0000256" key="6">
    <source>
        <dbReference type="ARBA" id="ARBA00022840"/>
    </source>
</evidence>
<dbReference type="Proteomes" id="UP000007434">
    <property type="component" value="Chromosome"/>
</dbReference>
<dbReference type="Gene3D" id="3.40.50.300">
    <property type="entry name" value="P-loop containing nucleotide triphosphate hydrolases"/>
    <property type="match status" value="1"/>
</dbReference>
<dbReference type="InterPro" id="IPR003439">
    <property type="entry name" value="ABC_transporter-like_ATP-bd"/>
</dbReference>
<evidence type="ECO:0000256" key="7">
    <source>
        <dbReference type="ARBA" id="ARBA00023136"/>
    </source>
</evidence>